<reference evidence="3 4" key="1">
    <citation type="submission" date="2016-02" db="EMBL/GenBank/DDBJ databases">
        <title>Band-tailed pigeon sequencing and assembly.</title>
        <authorList>
            <person name="Soares A.E."/>
            <person name="Novak B.J."/>
            <person name="Rice E.S."/>
            <person name="O'Connell B."/>
            <person name="Chang D."/>
            <person name="Weber S."/>
            <person name="Shapiro B."/>
        </authorList>
    </citation>
    <scope>NUCLEOTIDE SEQUENCE [LARGE SCALE GENOMIC DNA]</scope>
    <source>
        <strain evidence="3">BTP2013</strain>
        <tissue evidence="3">Blood</tissue>
    </source>
</reference>
<name>A0A1V4K373_PATFA</name>
<dbReference type="Pfam" id="PF23227">
    <property type="entry name" value="HEAT_MROH2B_C"/>
    <property type="match status" value="1"/>
</dbReference>
<dbReference type="PANTHER" id="PTHR23120">
    <property type="entry name" value="MAESTRO-RELATED HEAT DOMAIN-CONTAINING"/>
    <property type="match status" value="1"/>
</dbReference>
<feature type="transmembrane region" description="Helical" evidence="1">
    <location>
        <begin position="16"/>
        <end position="38"/>
    </location>
</feature>
<dbReference type="GO" id="GO:0005737">
    <property type="term" value="C:cytoplasm"/>
    <property type="evidence" value="ECO:0007669"/>
    <property type="project" value="TreeGrafter"/>
</dbReference>
<evidence type="ECO:0000259" key="2">
    <source>
        <dbReference type="Pfam" id="PF23227"/>
    </source>
</evidence>
<dbReference type="Proteomes" id="UP000190648">
    <property type="component" value="Unassembled WGS sequence"/>
</dbReference>
<protein>
    <recommendedName>
        <fullName evidence="2">Maestro/Maestro-like HEAT-repeats domain-containing protein</fullName>
    </recommendedName>
</protein>
<dbReference type="OrthoDB" id="9421177at2759"/>
<comment type="caution">
    <text evidence="3">The sequence shown here is derived from an EMBL/GenBank/DDBJ whole genome shotgun (WGS) entry which is preliminary data.</text>
</comment>
<gene>
    <name evidence="3" type="ORF">AV530_012160</name>
</gene>
<dbReference type="InterPro" id="IPR045206">
    <property type="entry name" value="Maestro_heat-like_prot"/>
</dbReference>
<keyword evidence="1" id="KW-0472">Membrane</keyword>
<organism evidence="3 4">
    <name type="scientific">Patagioenas fasciata monilis</name>
    <dbReference type="NCBI Taxonomy" id="372326"/>
    <lineage>
        <taxon>Eukaryota</taxon>
        <taxon>Metazoa</taxon>
        <taxon>Chordata</taxon>
        <taxon>Craniata</taxon>
        <taxon>Vertebrata</taxon>
        <taxon>Euteleostomi</taxon>
        <taxon>Archelosauria</taxon>
        <taxon>Archosauria</taxon>
        <taxon>Dinosauria</taxon>
        <taxon>Saurischia</taxon>
        <taxon>Theropoda</taxon>
        <taxon>Coelurosauria</taxon>
        <taxon>Aves</taxon>
        <taxon>Neognathae</taxon>
        <taxon>Neoaves</taxon>
        <taxon>Columbimorphae</taxon>
        <taxon>Columbiformes</taxon>
        <taxon>Columbidae</taxon>
        <taxon>Patagioenas</taxon>
    </lineage>
</organism>
<dbReference type="SUPFAM" id="SSF48371">
    <property type="entry name" value="ARM repeat"/>
    <property type="match status" value="1"/>
</dbReference>
<evidence type="ECO:0000256" key="1">
    <source>
        <dbReference type="SAM" id="Phobius"/>
    </source>
</evidence>
<feature type="domain" description="Maestro/Maestro-like HEAT-repeats" evidence="2">
    <location>
        <begin position="69"/>
        <end position="200"/>
    </location>
</feature>
<keyword evidence="1" id="KW-0812">Transmembrane</keyword>
<accession>A0A1V4K373</accession>
<evidence type="ECO:0000313" key="3">
    <source>
        <dbReference type="EMBL" id="OPJ78912.1"/>
    </source>
</evidence>
<keyword evidence="1" id="KW-1133">Transmembrane helix</keyword>
<keyword evidence="4" id="KW-1185">Reference proteome</keyword>
<dbReference type="EMBL" id="LSYS01004783">
    <property type="protein sequence ID" value="OPJ78912.1"/>
    <property type="molecule type" value="Genomic_DNA"/>
</dbReference>
<dbReference type="PANTHER" id="PTHR23120:SF42">
    <property type="entry name" value="MAESTRO HEAT-LIKE REPEAT FAMILY MEMBER 3"/>
    <property type="match status" value="1"/>
</dbReference>
<sequence>MREVFLVPSSQDTVQLLFGELFMAVVFHISFSAAIGLLQGQAYQDTGTMTVFTKLLDCTDLGHITDHILSILQGHLQSESLLLWRMAITCFITLSQRPERAATLQGLLSEVTQQLQDENCNTRTAALTVLGNTLCLADRQTAILVALQLVQMLLPLFENIRDEMEVAVSTHKAQMRKDMQKSLMPLFFHLHDKDHSVAQLMEDSIRVEDYLHQSLPYLQSPQEPLCEAAIRRLPRRC</sequence>
<dbReference type="InterPro" id="IPR011989">
    <property type="entry name" value="ARM-like"/>
</dbReference>
<dbReference type="AlphaFoldDB" id="A0A1V4K373"/>
<proteinExistence type="predicted"/>
<evidence type="ECO:0000313" key="4">
    <source>
        <dbReference type="Proteomes" id="UP000190648"/>
    </source>
</evidence>
<dbReference type="InterPro" id="IPR016024">
    <property type="entry name" value="ARM-type_fold"/>
</dbReference>
<dbReference type="Gene3D" id="1.25.10.10">
    <property type="entry name" value="Leucine-rich Repeat Variant"/>
    <property type="match status" value="1"/>
</dbReference>
<dbReference type="InterPro" id="IPR055406">
    <property type="entry name" value="HEAT_Maestro"/>
</dbReference>